<evidence type="ECO:0008006" key="9">
    <source>
        <dbReference type="Google" id="ProtNLM"/>
    </source>
</evidence>
<dbReference type="PANTHER" id="PTHR43549:SF3">
    <property type="entry name" value="MULTIDRUG RESISTANCE PROTEIN YPNP-RELATED"/>
    <property type="match status" value="1"/>
</dbReference>
<evidence type="ECO:0000313" key="8">
    <source>
        <dbReference type="EMBL" id="GAI66688.1"/>
    </source>
</evidence>
<feature type="transmembrane region" description="Helical" evidence="7">
    <location>
        <begin position="55"/>
        <end position="78"/>
    </location>
</feature>
<accession>X1QEP8</accession>
<dbReference type="InterPro" id="IPR002528">
    <property type="entry name" value="MATE_fam"/>
</dbReference>
<dbReference type="SUPFAM" id="SSF103473">
    <property type="entry name" value="MFS general substrate transporter"/>
    <property type="match status" value="1"/>
</dbReference>
<feature type="transmembrane region" description="Helical" evidence="7">
    <location>
        <begin position="115"/>
        <end position="139"/>
    </location>
</feature>
<comment type="subcellular location">
    <subcellularLocation>
        <location evidence="1">Cell membrane</location>
        <topology evidence="1">Multi-pass membrane protein</topology>
    </subcellularLocation>
</comment>
<protein>
    <recommendedName>
        <fullName evidence="9">Polysaccharide biosynthesis protein C-terminal domain-containing protein</fullName>
    </recommendedName>
</protein>
<evidence type="ECO:0000256" key="2">
    <source>
        <dbReference type="ARBA" id="ARBA00022448"/>
    </source>
</evidence>
<keyword evidence="5 7" id="KW-1133">Transmembrane helix</keyword>
<gene>
    <name evidence="8" type="ORF">S12H4_02458</name>
</gene>
<keyword evidence="2" id="KW-0813">Transport</keyword>
<feature type="non-terminal residue" evidence="8">
    <location>
        <position position="1"/>
    </location>
</feature>
<dbReference type="GO" id="GO:0042910">
    <property type="term" value="F:xenobiotic transmembrane transporter activity"/>
    <property type="evidence" value="ECO:0007669"/>
    <property type="project" value="InterPro"/>
</dbReference>
<dbReference type="Pfam" id="PF01554">
    <property type="entry name" value="MatE"/>
    <property type="match status" value="1"/>
</dbReference>
<organism evidence="8">
    <name type="scientific">marine sediment metagenome</name>
    <dbReference type="NCBI Taxonomy" id="412755"/>
    <lineage>
        <taxon>unclassified sequences</taxon>
        <taxon>metagenomes</taxon>
        <taxon>ecological metagenomes</taxon>
    </lineage>
</organism>
<dbReference type="InterPro" id="IPR052031">
    <property type="entry name" value="Membrane_Transporter-Flippase"/>
</dbReference>
<feature type="transmembrane region" description="Helical" evidence="7">
    <location>
        <begin position="90"/>
        <end position="109"/>
    </location>
</feature>
<name>X1QEP8_9ZZZZ</name>
<keyword evidence="6 7" id="KW-0472">Membrane</keyword>
<proteinExistence type="predicted"/>
<sequence length="151" mass="16370">APFVGQNWGAGRYDRSKLGNKLSERFSIGWGLIMYIILAAAARPIASLFTKNPDVISVIVLYLRIVPVGFGLQGILLLSTAAMNVLNRPLHGTFLTIIQMFALYIPLAFAGSYLIGLPGVFAALGFVYCAAGIASHFLLRKIINEEENRAA</sequence>
<dbReference type="GO" id="GO:0005886">
    <property type="term" value="C:plasma membrane"/>
    <property type="evidence" value="ECO:0007669"/>
    <property type="project" value="UniProtKB-SubCell"/>
</dbReference>
<dbReference type="AlphaFoldDB" id="X1QEP8"/>
<feature type="transmembrane region" description="Helical" evidence="7">
    <location>
        <begin position="26"/>
        <end position="49"/>
    </location>
</feature>
<dbReference type="InterPro" id="IPR036259">
    <property type="entry name" value="MFS_trans_sf"/>
</dbReference>
<evidence type="ECO:0000256" key="7">
    <source>
        <dbReference type="SAM" id="Phobius"/>
    </source>
</evidence>
<evidence type="ECO:0000256" key="6">
    <source>
        <dbReference type="ARBA" id="ARBA00023136"/>
    </source>
</evidence>
<reference evidence="8" key="1">
    <citation type="journal article" date="2014" name="Front. Microbiol.">
        <title>High frequency of phylogenetically diverse reductive dehalogenase-homologous genes in deep subseafloor sedimentary metagenomes.</title>
        <authorList>
            <person name="Kawai M."/>
            <person name="Futagami T."/>
            <person name="Toyoda A."/>
            <person name="Takaki Y."/>
            <person name="Nishi S."/>
            <person name="Hori S."/>
            <person name="Arai W."/>
            <person name="Tsubouchi T."/>
            <person name="Morono Y."/>
            <person name="Uchiyama I."/>
            <person name="Ito T."/>
            <person name="Fujiyama A."/>
            <person name="Inagaki F."/>
            <person name="Takami H."/>
        </authorList>
    </citation>
    <scope>NUCLEOTIDE SEQUENCE</scope>
    <source>
        <strain evidence="8">Expedition CK06-06</strain>
    </source>
</reference>
<evidence type="ECO:0000256" key="3">
    <source>
        <dbReference type="ARBA" id="ARBA00022475"/>
    </source>
</evidence>
<evidence type="ECO:0000256" key="4">
    <source>
        <dbReference type="ARBA" id="ARBA00022692"/>
    </source>
</evidence>
<dbReference type="EMBL" id="BARW01000605">
    <property type="protein sequence ID" value="GAI66688.1"/>
    <property type="molecule type" value="Genomic_DNA"/>
</dbReference>
<dbReference type="GO" id="GO:0015297">
    <property type="term" value="F:antiporter activity"/>
    <property type="evidence" value="ECO:0007669"/>
    <property type="project" value="InterPro"/>
</dbReference>
<comment type="caution">
    <text evidence="8">The sequence shown here is derived from an EMBL/GenBank/DDBJ whole genome shotgun (WGS) entry which is preliminary data.</text>
</comment>
<keyword evidence="3" id="KW-1003">Cell membrane</keyword>
<keyword evidence="4 7" id="KW-0812">Transmembrane</keyword>
<dbReference type="PANTHER" id="PTHR43549">
    <property type="entry name" value="MULTIDRUG RESISTANCE PROTEIN YPNP-RELATED"/>
    <property type="match status" value="1"/>
</dbReference>
<evidence type="ECO:0000256" key="1">
    <source>
        <dbReference type="ARBA" id="ARBA00004651"/>
    </source>
</evidence>
<evidence type="ECO:0000256" key="5">
    <source>
        <dbReference type="ARBA" id="ARBA00022989"/>
    </source>
</evidence>